<dbReference type="AlphaFoldDB" id="A0A0V1MZE0"/>
<keyword evidence="1" id="KW-1133">Transmembrane helix</keyword>
<gene>
    <name evidence="2" type="ORF">T10_3966</name>
</gene>
<comment type="caution">
    <text evidence="2">The sequence shown here is derived from an EMBL/GenBank/DDBJ whole genome shotgun (WGS) entry which is preliminary data.</text>
</comment>
<organism evidence="2 3">
    <name type="scientific">Trichinella papuae</name>
    <dbReference type="NCBI Taxonomy" id="268474"/>
    <lineage>
        <taxon>Eukaryota</taxon>
        <taxon>Metazoa</taxon>
        <taxon>Ecdysozoa</taxon>
        <taxon>Nematoda</taxon>
        <taxon>Enoplea</taxon>
        <taxon>Dorylaimia</taxon>
        <taxon>Trichinellida</taxon>
        <taxon>Trichinellidae</taxon>
        <taxon>Trichinella</taxon>
    </lineage>
</organism>
<keyword evidence="3" id="KW-1185">Reference proteome</keyword>
<feature type="transmembrane region" description="Helical" evidence="1">
    <location>
        <begin position="50"/>
        <end position="68"/>
    </location>
</feature>
<accession>A0A0V1MZE0</accession>
<evidence type="ECO:0000313" key="3">
    <source>
        <dbReference type="Proteomes" id="UP000054843"/>
    </source>
</evidence>
<dbReference type="Proteomes" id="UP000054843">
    <property type="component" value="Unassembled WGS sequence"/>
</dbReference>
<proteinExistence type="predicted"/>
<protein>
    <submittedName>
        <fullName evidence="2">Uncharacterized protein</fullName>
    </submittedName>
</protein>
<evidence type="ECO:0000256" key="1">
    <source>
        <dbReference type="SAM" id="Phobius"/>
    </source>
</evidence>
<dbReference type="EMBL" id="JYDO01000022">
    <property type="protein sequence ID" value="KRZ77108.1"/>
    <property type="molecule type" value="Genomic_DNA"/>
</dbReference>
<name>A0A0V1MZE0_9BILA</name>
<reference evidence="2 3" key="1">
    <citation type="submission" date="2015-01" db="EMBL/GenBank/DDBJ databases">
        <title>Evolution of Trichinella species and genotypes.</title>
        <authorList>
            <person name="Korhonen P.K."/>
            <person name="Edoardo P."/>
            <person name="Giuseppe L.R."/>
            <person name="Gasser R.B."/>
        </authorList>
    </citation>
    <scope>NUCLEOTIDE SEQUENCE [LARGE SCALE GENOMIC DNA]</scope>
    <source>
        <strain evidence="2">ISS1980</strain>
    </source>
</reference>
<feature type="transmembrane region" description="Helical" evidence="1">
    <location>
        <begin position="80"/>
        <end position="98"/>
    </location>
</feature>
<feature type="transmembrane region" description="Helical" evidence="1">
    <location>
        <begin position="7"/>
        <end position="30"/>
    </location>
</feature>
<evidence type="ECO:0000313" key="2">
    <source>
        <dbReference type="EMBL" id="KRZ77108.1"/>
    </source>
</evidence>
<keyword evidence="1" id="KW-0812">Transmembrane</keyword>
<sequence>MNSITTTTITITITTIIIIIITTTTTTVNSSSSNNSRAWSVVMRPIDYDACFWLAASSTLSTLMEYFLQQLLCIDQGKMSSCFFLMLACFFLAIPLGYCSQQHPKSLHSEFEKKGRIVGFSVGECWFLDEQIDHQHLLLKQSSSLCNAMQMCNMNECSLGQAEDCWIVVVVVLDEEAHCRLDRHRHFNHRHV</sequence>
<keyword evidence="1" id="KW-0472">Membrane</keyword>